<reference evidence="3" key="1">
    <citation type="journal article" date="2013" name="Science">
        <title>Comparative analysis of bat genomes provides insight into the evolution of flight and immunity.</title>
        <authorList>
            <person name="Zhang G."/>
            <person name="Cowled C."/>
            <person name="Shi Z."/>
            <person name="Huang Z."/>
            <person name="Bishop-Lilly K.A."/>
            <person name="Fang X."/>
            <person name="Wynne J.W."/>
            <person name="Xiong Z."/>
            <person name="Baker M.L."/>
            <person name="Zhao W."/>
            <person name="Tachedjian M."/>
            <person name="Zhu Y."/>
            <person name="Zhou P."/>
            <person name="Jiang X."/>
            <person name="Ng J."/>
            <person name="Yang L."/>
            <person name="Wu L."/>
            <person name="Xiao J."/>
            <person name="Feng Y."/>
            <person name="Chen Y."/>
            <person name="Sun X."/>
            <person name="Zhang Y."/>
            <person name="Marsh G.A."/>
            <person name="Crameri G."/>
            <person name="Broder C.C."/>
            <person name="Frey K.G."/>
            <person name="Wang L.F."/>
            <person name="Wang J."/>
        </authorList>
    </citation>
    <scope>NUCLEOTIDE SEQUENCE [LARGE SCALE GENOMIC DNA]</scope>
</reference>
<evidence type="ECO:0000313" key="2">
    <source>
        <dbReference type="EMBL" id="ELK17916.1"/>
    </source>
</evidence>
<keyword evidence="3" id="KW-1185">Reference proteome</keyword>
<dbReference type="AlphaFoldDB" id="L5L3T8"/>
<dbReference type="EMBL" id="KB030370">
    <property type="protein sequence ID" value="ELK17916.1"/>
    <property type="molecule type" value="Genomic_DNA"/>
</dbReference>
<evidence type="ECO:0000313" key="3">
    <source>
        <dbReference type="Proteomes" id="UP000010552"/>
    </source>
</evidence>
<keyword evidence="1" id="KW-0732">Signal</keyword>
<gene>
    <name evidence="2" type="ORF">PAL_GLEAN10006585</name>
</gene>
<sequence length="78" mass="8149">MIWYVATLIASVISTRGLAAQGELKCSVPALPLQALSFLSSPPLAPRPRRALRLFAGEAWARVRRAPGHSLGGLGAAG</sequence>
<evidence type="ECO:0000256" key="1">
    <source>
        <dbReference type="SAM" id="SignalP"/>
    </source>
</evidence>
<feature type="chain" id="PRO_5003969821" description="Secreted protein" evidence="1">
    <location>
        <begin position="20"/>
        <end position="78"/>
    </location>
</feature>
<accession>L5L3T8</accession>
<dbReference type="Proteomes" id="UP000010552">
    <property type="component" value="Unassembled WGS sequence"/>
</dbReference>
<organism evidence="2 3">
    <name type="scientific">Pteropus alecto</name>
    <name type="common">Black flying fox</name>
    <dbReference type="NCBI Taxonomy" id="9402"/>
    <lineage>
        <taxon>Eukaryota</taxon>
        <taxon>Metazoa</taxon>
        <taxon>Chordata</taxon>
        <taxon>Craniata</taxon>
        <taxon>Vertebrata</taxon>
        <taxon>Euteleostomi</taxon>
        <taxon>Mammalia</taxon>
        <taxon>Eutheria</taxon>
        <taxon>Laurasiatheria</taxon>
        <taxon>Chiroptera</taxon>
        <taxon>Yinpterochiroptera</taxon>
        <taxon>Pteropodoidea</taxon>
        <taxon>Pteropodidae</taxon>
        <taxon>Pteropodinae</taxon>
        <taxon>Pteropus</taxon>
    </lineage>
</organism>
<dbReference type="InParanoid" id="L5L3T8"/>
<name>L5L3T8_PTEAL</name>
<protein>
    <recommendedName>
        <fullName evidence="4">Secreted protein</fullName>
    </recommendedName>
</protein>
<proteinExistence type="predicted"/>
<evidence type="ECO:0008006" key="4">
    <source>
        <dbReference type="Google" id="ProtNLM"/>
    </source>
</evidence>
<feature type="signal peptide" evidence="1">
    <location>
        <begin position="1"/>
        <end position="19"/>
    </location>
</feature>